<evidence type="ECO:0000256" key="1">
    <source>
        <dbReference type="SAM" id="Phobius"/>
    </source>
</evidence>
<sequence>MISHDQVQAALSARIDGEPAPLSDDVVDAHVAGCQQCREFWENSLVLSRQLNFAEPADGGMSPPDLSAVIIAGVEPEWRRTANARAIGLVLARTLLILAGVAWVVWGVQLLGDAGGLTQISADGSTLSVDSDPRTADLLVDAAAVRFAFAFGLFAVAWKPGVTSGVVPIMGALWMFKCGFLVRDMVLGTVSEGQVLGLGLLLLTLIALVWAWLNHHGFLLLRTGWRELGASPI</sequence>
<dbReference type="InterPro" id="IPR027383">
    <property type="entry name" value="Znf_put"/>
</dbReference>
<reference evidence="3 4" key="1">
    <citation type="journal article" date="2015" name="Genome Announc.">
        <title>Complete Genome Sequence of the Type Strain Corynebacterium testudinoris DSM 44614, Recovered from Necrotic Lesions in the Mouth of a Tortoise.</title>
        <authorList>
            <person name="Ruckert C."/>
            <person name="Kriete M."/>
            <person name="Jaenicke S."/>
            <person name="Winkler A."/>
            <person name="Tauch A."/>
        </authorList>
    </citation>
    <scope>NUCLEOTIDE SEQUENCE [LARGE SCALE GENOMIC DNA]</scope>
    <source>
        <strain evidence="3 4">DSM 44614</strain>
    </source>
</reference>
<keyword evidence="4" id="KW-1185">Reference proteome</keyword>
<evidence type="ECO:0000259" key="2">
    <source>
        <dbReference type="Pfam" id="PF13490"/>
    </source>
</evidence>
<dbReference type="AlphaFoldDB" id="A0A0G3H4A6"/>
<dbReference type="RefSeq" id="WP_047252612.1">
    <property type="nucleotide sequence ID" value="NZ_CP011545.1"/>
</dbReference>
<keyword evidence="1" id="KW-0812">Transmembrane</keyword>
<accession>A0A0G3H4A6</accession>
<gene>
    <name evidence="3" type="ORF">CTEST_03850</name>
</gene>
<name>A0A0G3H4A6_9CORY</name>
<feature type="transmembrane region" description="Helical" evidence="1">
    <location>
        <begin position="194"/>
        <end position="213"/>
    </location>
</feature>
<dbReference type="STRING" id="136857.CTEST_03850"/>
<dbReference type="Proteomes" id="UP000035540">
    <property type="component" value="Chromosome"/>
</dbReference>
<evidence type="ECO:0000313" key="3">
    <source>
        <dbReference type="EMBL" id="AKK08219.1"/>
    </source>
</evidence>
<evidence type="ECO:0000313" key="4">
    <source>
        <dbReference type="Proteomes" id="UP000035540"/>
    </source>
</evidence>
<feature type="transmembrane region" description="Helical" evidence="1">
    <location>
        <begin position="165"/>
        <end position="182"/>
    </location>
</feature>
<dbReference type="OrthoDB" id="5197868at2"/>
<reference evidence="4" key="2">
    <citation type="submission" date="2015-05" db="EMBL/GenBank/DDBJ databases">
        <title>Complete genome sequence of Corynebacterium testudinoris DSM 44614, recovered from necrotic lesions in the mouth of a tortoise.</title>
        <authorList>
            <person name="Ruckert C."/>
            <person name="Albersmeier A."/>
            <person name="Winkler A."/>
            <person name="Tauch A."/>
        </authorList>
    </citation>
    <scope>NUCLEOTIDE SEQUENCE [LARGE SCALE GENOMIC DNA]</scope>
    <source>
        <strain evidence="4">DSM 44614</strain>
    </source>
</reference>
<keyword evidence="1" id="KW-1133">Transmembrane helix</keyword>
<feature type="transmembrane region" description="Helical" evidence="1">
    <location>
        <begin position="86"/>
        <end position="106"/>
    </location>
</feature>
<dbReference type="Pfam" id="PF13490">
    <property type="entry name" value="zf-HC2"/>
    <property type="match status" value="1"/>
</dbReference>
<dbReference type="EMBL" id="CP011545">
    <property type="protein sequence ID" value="AKK08219.1"/>
    <property type="molecule type" value="Genomic_DNA"/>
</dbReference>
<organism evidence="3 4">
    <name type="scientific">Corynebacterium testudinoris</name>
    <dbReference type="NCBI Taxonomy" id="136857"/>
    <lineage>
        <taxon>Bacteria</taxon>
        <taxon>Bacillati</taxon>
        <taxon>Actinomycetota</taxon>
        <taxon>Actinomycetes</taxon>
        <taxon>Mycobacteriales</taxon>
        <taxon>Corynebacteriaceae</taxon>
        <taxon>Corynebacterium</taxon>
    </lineage>
</organism>
<proteinExistence type="predicted"/>
<dbReference type="KEGG" id="cted:CTEST_03850"/>
<dbReference type="PATRIC" id="fig|136857.5.peg.761"/>
<feature type="domain" description="Putative zinc-finger" evidence="2">
    <location>
        <begin position="6"/>
        <end position="38"/>
    </location>
</feature>
<protein>
    <submittedName>
        <fullName evidence="3">Putative integral membrane protein</fullName>
    </submittedName>
</protein>
<keyword evidence="1" id="KW-0472">Membrane</keyword>